<dbReference type="HOGENOM" id="CLU_1924466_0_0_10"/>
<reference evidence="2" key="1">
    <citation type="submission" date="2012-06" db="EMBL/GenBank/DDBJ databases">
        <title>The complete genome of Flexibacter litoralis DSM 6794.</title>
        <authorList>
            <person name="Lucas S."/>
            <person name="Copeland A."/>
            <person name="Lapidus A."/>
            <person name="Glavina del Rio T."/>
            <person name="Dalin E."/>
            <person name="Tice H."/>
            <person name="Bruce D."/>
            <person name="Goodwin L."/>
            <person name="Pitluck S."/>
            <person name="Peters L."/>
            <person name="Ovchinnikova G."/>
            <person name="Lu M."/>
            <person name="Kyrpides N."/>
            <person name="Mavromatis K."/>
            <person name="Ivanova N."/>
            <person name="Brettin T."/>
            <person name="Detter J.C."/>
            <person name="Han C."/>
            <person name="Larimer F."/>
            <person name="Land M."/>
            <person name="Hauser L."/>
            <person name="Markowitz V."/>
            <person name="Cheng J.-F."/>
            <person name="Hugenholtz P."/>
            <person name="Woyke T."/>
            <person name="Wu D."/>
            <person name="Spring S."/>
            <person name="Lang E."/>
            <person name="Kopitz M."/>
            <person name="Brambilla E."/>
            <person name="Klenk H.-P."/>
            <person name="Eisen J.A."/>
        </authorList>
    </citation>
    <scope>NUCLEOTIDE SEQUENCE [LARGE SCALE GENOMIC DNA]</scope>
    <source>
        <strain evidence="2">ATCC 23117 / DSM 6794 / NBRC 15988 / NCIMB 1366 / Sio-4</strain>
    </source>
</reference>
<dbReference type="OrthoDB" id="9873612at2"/>
<dbReference type="EMBL" id="CP003345">
    <property type="protein sequence ID" value="AFM04110.1"/>
    <property type="molecule type" value="Genomic_DNA"/>
</dbReference>
<keyword evidence="2" id="KW-1185">Reference proteome</keyword>
<evidence type="ECO:0000313" key="1">
    <source>
        <dbReference type="EMBL" id="AFM04110.1"/>
    </source>
</evidence>
<name>I4AJH5_BERLS</name>
<dbReference type="RefSeq" id="WP_014797565.1">
    <property type="nucleotide sequence ID" value="NC_018018.1"/>
</dbReference>
<dbReference type="AlphaFoldDB" id="I4AJH5"/>
<dbReference type="Proteomes" id="UP000006054">
    <property type="component" value="Chromosome"/>
</dbReference>
<accession>I4AJH5</accession>
<sequence>MAKINQLESIKTELKALRSHEAKLAHFMKIDDKGGEISYMQPSIMGNGEYGTQIRFYIRVDELYYSALITLPSAKNVEKVLKKVCKKGFKFLEKNEDDLRIDFLDIKHPDELLTVHKRTLEDVCKDNNNWK</sequence>
<dbReference type="KEGG" id="fli:Fleli_1702"/>
<organism evidence="1 2">
    <name type="scientific">Bernardetia litoralis (strain ATCC 23117 / DSM 6794 / NBRC 15988 / NCIMB 1366 / Fx l1 / Sio-4)</name>
    <name type="common">Flexibacter litoralis</name>
    <dbReference type="NCBI Taxonomy" id="880071"/>
    <lineage>
        <taxon>Bacteria</taxon>
        <taxon>Pseudomonadati</taxon>
        <taxon>Bacteroidota</taxon>
        <taxon>Cytophagia</taxon>
        <taxon>Cytophagales</taxon>
        <taxon>Bernardetiaceae</taxon>
        <taxon>Bernardetia</taxon>
    </lineage>
</organism>
<evidence type="ECO:0000313" key="2">
    <source>
        <dbReference type="Proteomes" id="UP000006054"/>
    </source>
</evidence>
<gene>
    <name evidence="1" type="ordered locus">Fleli_1702</name>
</gene>
<proteinExistence type="predicted"/>
<protein>
    <submittedName>
        <fullName evidence="1">Uncharacterized protein</fullName>
    </submittedName>
</protein>